<name>A0A1M5T542_9CLOT</name>
<dbReference type="AlphaFoldDB" id="A0A1M5T542"/>
<keyword evidence="1" id="KW-0805">Transcription regulation</keyword>
<dbReference type="PROSITE" id="PS01124">
    <property type="entry name" value="HTH_ARAC_FAMILY_2"/>
    <property type="match status" value="1"/>
</dbReference>
<dbReference type="InterPro" id="IPR014710">
    <property type="entry name" value="RmlC-like_jellyroll"/>
</dbReference>
<gene>
    <name evidence="5" type="ORF">SAMN02745207_01204</name>
</gene>
<organism evidence="5 6">
    <name type="scientific">Clostridium grantii DSM 8605</name>
    <dbReference type="NCBI Taxonomy" id="1121316"/>
    <lineage>
        <taxon>Bacteria</taxon>
        <taxon>Bacillati</taxon>
        <taxon>Bacillota</taxon>
        <taxon>Clostridia</taxon>
        <taxon>Eubacteriales</taxon>
        <taxon>Clostridiaceae</taxon>
        <taxon>Clostridium</taxon>
    </lineage>
</organism>
<keyword evidence="2 5" id="KW-0238">DNA-binding</keyword>
<dbReference type="CDD" id="cd02208">
    <property type="entry name" value="cupin_RmlC-like"/>
    <property type="match status" value="1"/>
</dbReference>
<dbReference type="EMBL" id="FQXM01000005">
    <property type="protein sequence ID" value="SHH45812.1"/>
    <property type="molecule type" value="Genomic_DNA"/>
</dbReference>
<evidence type="ECO:0000256" key="2">
    <source>
        <dbReference type="ARBA" id="ARBA00023125"/>
    </source>
</evidence>
<dbReference type="SUPFAM" id="SSF46689">
    <property type="entry name" value="Homeodomain-like"/>
    <property type="match status" value="2"/>
</dbReference>
<dbReference type="Gene3D" id="1.10.10.60">
    <property type="entry name" value="Homeodomain-like"/>
    <property type="match status" value="2"/>
</dbReference>
<dbReference type="OrthoDB" id="253601at2"/>
<dbReference type="Pfam" id="PF12833">
    <property type="entry name" value="HTH_18"/>
    <property type="match status" value="1"/>
</dbReference>
<dbReference type="GO" id="GO:0043565">
    <property type="term" value="F:sequence-specific DNA binding"/>
    <property type="evidence" value="ECO:0007669"/>
    <property type="project" value="InterPro"/>
</dbReference>
<dbReference type="SMART" id="SM00342">
    <property type="entry name" value="HTH_ARAC"/>
    <property type="match status" value="1"/>
</dbReference>
<dbReference type="GO" id="GO:0003700">
    <property type="term" value="F:DNA-binding transcription factor activity"/>
    <property type="evidence" value="ECO:0007669"/>
    <property type="project" value="InterPro"/>
</dbReference>
<dbReference type="PANTHER" id="PTHR43280">
    <property type="entry name" value="ARAC-FAMILY TRANSCRIPTIONAL REGULATOR"/>
    <property type="match status" value="1"/>
</dbReference>
<dbReference type="InterPro" id="IPR018060">
    <property type="entry name" value="HTH_AraC"/>
</dbReference>
<sequence>MIVIEGLRETGILNKTLPFNVIVNKNKDFSYPAHWHNELEIIYAYEEGMKLTVNNYEYILNEKDIVIIPGGNVHKIEAHYTEGKKVYIQLNTSILDNLGEIEAIKPFIYQTKVYTTHQPFIRAQLEEHIDKIVKSFMEKELAYNLYLTARICDIFVILLQNIAGKLEDIGAKNTYKKVIGLEKLNEAFKYIEKNYQNNISLSDVSKAVGFSETYFSKIFKSIYGKNFHIFLNEFRLKEFERIFMSNTVTITEAAFSSGFNSITTFNRTFKSIKGCTPSEFMKIKK</sequence>
<accession>A0A1M5T542</accession>
<dbReference type="Proteomes" id="UP000184447">
    <property type="component" value="Unassembled WGS sequence"/>
</dbReference>
<evidence type="ECO:0000313" key="5">
    <source>
        <dbReference type="EMBL" id="SHH45812.1"/>
    </source>
</evidence>
<evidence type="ECO:0000256" key="3">
    <source>
        <dbReference type="ARBA" id="ARBA00023163"/>
    </source>
</evidence>
<dbReference type="SUPFAM" id="SSF51215">
    <property type="entry name" value="Regulatory protein AraC"/>
    <property type="match status" value="1"/>
</dbReference>
<protein>
    <submittedName>
        <fullName evidence="5">AraC-type DNA-binding protein</fullName>
    </submittedName>
</protein>
<dbReference type="Pfam" id="PF02311">
    <property type="entry name" value="AraC_binding"/>
    <property type="match status" value="1"/>
</dbReference>
<evidence type="ECO:0000256" key="1">
    <source>
        <dbReference type="ARBA" id="ARBA00023015"/>
    </source>
</evidence>
<dbReference type="Gene3D" id="2.60.120.10">
    <property type="entry name" value="Jelly Rolls"/>
    <property type="match status" value="1"/>
</dbReference>
<keyword evidence="6" id="KW-1185">Reference proteome</keyword>
<dbReference type="InterPro" id="IPR003313">
    <property type="entry name" value="AraC-bd"/>
</dbReference>
<dbReference type="PANTHER" id="PTHR43280:SF27">
    <property type="entry name" value="TRANSCRIPTIONAL REGULATOR MTLR"/>
    <property type="match status" value="1"/>
</dbReference>
<feature type="domain" description="HTH araC/xylS-type" evidence="4">
    <location>
        <begin position="185"/>
        <end position="283"/>
    </location>
</feature>
<evidence type="ECO:0000259" key="4">
    <source>
        <dbReference type="PROSITE" id="PS01124"/>
    </source>
</evidence>
<dbReference type="InterPro" id="IPR037923">
    <property type="entry name" value="HTH-like"/>
</dbReference>
<dbReference type="RefSeq" id="WP_084133421.1">
    <property type="nucleotide sequence ID" value="NZ_FQXM01000005.1"/>
</dbReference>
<dbReference type="InterPro" id="IPR009057">
    <property type="entry name" value="Homeodomain-like_sf"/>
</dbReference>
<reference evidence="5 6" key="1">
    <citation type="submission" date="2016-11" db="EMBL/GenBank/DDBJ databases">
        <authorList>
            <person name="Jaros S."/>
            <person name="Januszkiewicz K."/>
            <person name="Wedrychowicz H."/>
        </authorList>
    </citation>
    <scope>NUCLEOTIDE SEQUENCE [LARGE SCALE GENOMIC DNA]</scope>
    <source>
        <strain evidence="5 6">DSM 8605</strain>
    </source>
</reference>
<keyword evidence="3" id="KW-0804">Transcription</keyword>
<evidence type="ECO:0000313" key="6">
    <source>
        <dbReference type="Proteomes" id="UP000184447"/>
    </source>
</evidence>
<proteinExistence type="predicted"/>
<dbReference type="STRING" id="1121316.SAMN02745207_01204"/>